<dbReference type="Proteomes" id="UP000611629">
    <property type="component" value="Unassembled WGS sequence"/>
</dbReference>
<comment type="caution">
    <text evidence="1">The sequence shown here is derived from an EMBL/GenBank/DDBJ whole genome shotgun (WGS) entry which is preliminary data.</text>
</comment>
<organism evidence="1 2">
    <name type="scientific">Sedimentibacter hydroxybenzoicus DSM 7310</name>
    <dbReference type="NCBI Taxonomy" id="1123245"/>
    <lineage>
        <taxon>Bacteria</taxon>
        <taxon>Bacillati</taxon>
        <taxon>Bacillota</taxon>
        <taxon>Tissierellia</taxon>
        <taxon>Sedimentibacter</taxon>
    </lineage>
</organism>
<accession>A0A974GUQ1</accession>
<name>A0A974GUQ1_SEDHY</name>
<dbReference type="AlphaFoldDB" id="A0A974GUQ1"/>
<dbReference type="EMBL" id="JACBNQ010000001">
    <property type="protein sequence ID" value="NYB72518.1"/>
    <property type="molecule type" value="Genomic_DNA"/>
</dbReference>
<reference evidence="1" key="1">
    <citation type="submission" date="2020-07" db="EMBL/GenBank/DDBJ databases">
        <title>Genomic analysis of a strain of Sedimentibacter Hydroxybenzoicus DSM7310.</title>
        <authorList>
            <person name="Ma S."/>
        </authorList>
    </citation>
    <scope>NUCLEOTIDE SEQUENCE</scope>
    <source>
        <strain evidence="1">DSM 7310</strain>
    </source>
</reference>
<gene>
    <name evidence="1" type="ORF">HZF24_00015</name>
</gene>
<dbReference type="RefSeq" id="WP_179236209.1">
    <property type="nucleotide sequence ID" value="NZ_JACBNQ010000001.1"/>
</dbReference>
<protein>
    <submittedName>
        <fullName evidence="1">Uncharacterized protein</fullName>
    </submittedName>
</protein>
<evidence type="ECO:0000313" key="1">
    <source>
        <dbReference type="EMBL" id="NYB72518.1"/>
    </source>
</evidence>
<sequence>MIGKAIGAVASNIANSAINKKKQPTAQTDYASLLKGLDLSKLSAGVSSIGKKQNTNISTDYQSLMKGLDINKLSGNYANIGMNSNANQFSYQDYFKNMKNYSNTNGANEHQNYINQIYGGMGGMDAYKNIQQNKLNQAYNFGDNDMIGKIAADTQRVGYSLTMPETPKLNLPEYKPYEYKPFEYDVNNDNIYKQYAAQFARQGQSAGERALAGTAAATGGMPSSYAAAANAQAQQTYAQKTADIIPVLEQNAYNRYLGERDFSYQDYLNQYNSQWDNALTMHDSEMKNKDFDYKAYYDKVLRQDDLAQKSIDNAHNQSLLDFDYRKFDRDVFTQDRDFDYGMSQDAIRNAISQSNTSLGWAQHDQRVKEYDTDAQLEKEDAAKEYNQYLREKIAQNKQTDAEAQRSNNIQTYIQEALKVSPKDMPNWLSERIARGMTNEELQAVMKALKEYNGLYK</sequence>
<keyword evidence="2" id="KW-1185">Reference proteome</keyword>
<evidence type="ECO:0000313" key="2">
    <source>
        <dbReference type="Proteomes" id="UP000611629"/>
    </source>
</evidence>
<proteinExistence type="predicted"/>